<evidence type="ECO:0000256" key="2">
    <source>
        <dbReference type="ARBA" id="ARBA00004448"/>
    </source>
</evidence>
<dbReference type="PANTHER" id="PTHR46552:SF1">
    <property type="entry name" value="NADH-UBIQUINONE OXIDOREDUCTASE CHAIN 2"/>
    <property type="match status" value="1"/>
</dbReference>
<comment type="function">
    <text evidence="18">Core subunit of the mitochondrial membrane respiratory chain NADH dehydrogenase (Complex I) which catalyzes electron transfer from NADH through the respiratory chain, using ubiquinone as an electron acceptor. Essential for the catalytic activity and assembly of complex I.</text>
</comment>
<dbReference type="CTD" id="4536"/>
<sequence>MVFSFTLIFGTLLASSSSSWVTSWIGLEMNLMSFIPLLLNKLTSLSSEASIKYFLTQAFASLIIIFSGVLFFKINSLNSLIQPLDFLTLSLGMKAGMAPTHFWFPQVMELINWTQSAILLTWQKIAPVILLSFTSTHWLTILVLLSAFTGMAGGFNQNSLKKILTYSSIAHLAWMTSVISTDEKIWWIYFVTYTILNLAIVLTLNHSNTTSLSKINSLPTNSLTKALYFMNFLSLAGLPPFLGIAPKTMILVVLMSASLTKILTATTLILTSLMTLFYYLRVFYSSMILSHRPSITVTPFLKPSMTLTSLFAISMTGNLLTAPLVLLL</sequence>
<keyword evidence="9 18" id="KW-0999">Mitochondrion inner membrane</keyword>
<dbReference type="GO" id="GO:0006120">
    <property type="term" value="P:mitochondrial electron transport, NADH to ubiquinone"/>
    <property type="evidence" value="ECO:0007669"/>
    <property type="project" value="InterPro"/>
</dbReference>
<evidence type="ECO:0000256" key="12">
    <source>
        <dbReference type="ARBA" id="ARBA00022989"/>
    </source>
</evidence>
<keyword evidence="14 18" id="KW-0830">Ubiquinone</keyword>
<dbReference type="RefSeq" id="YP_010139264.1">
    <property type="nucleotide sequence ID" value="NC_056908.1"/>
</dbReference>
<protein>
    <recommendedName>
        <fullName evidence="5 18">NADH-ubiquinone oxidoreductase chain 2</fullName>
        <ecNumber evidence="4 18">7.1.1.2</ecNumber>
    </recommendedName>
</protein>
<accession>A0A7T6Y707</accession>
<evidence type="ECO:0000256" key="1">
    <source>
        <dbReference type="ARBA" id="ARBA00003257"/>
    </source>
</evidence>
<keyword evidence="8 18" id="KW-0812">Transmembrane</keyword>
<evidence type="ECO:0000256" key="15">
    <source>
        <dbReference type="ARBA" id="ARBA00023128"/>
    </source>
</evidence>
<keyword evidence="12 18" id="KW-1133">Transmembrane helix</keyword>
<evidence type="ECO:0000256" key="5">
    <source>
        <dbReference type="ARBA" id="ARBA00021008"/>
    </source>
</evidence>
<comment type="similarity">
    <text evidence="3 18">Belongs to the complex I subunit 2 family.</text>
</comment>
<evidence type="ECO:0000256" key="16">
    <source>
        <dbReference type="ARBA" id="ARBA00023136"/>
    </source>
</evidence>
<evidence type="ECO:0000256" key="18">
    <source>
        <dbReference type="RuleBase" id="RU003403"/>
    </source>
</evidence>
<feature type="transmembrane region" description="Helical" evidence="18">
    <location>
        <begin position="226"/>
        <end position="242"/>
    </location>
</feature>
<dbReference type="Pfam" id="PF00361">
    <property type="entry name" value="Proton_antipo_M"/>
    <property type="match status" value="1"/>
</dbReference>
<comment type="function">
    <text evidence="1">Core subunit of the mitochondrial membrane respiratory chain NADH dehydrogenase (Complex I) that is believed to belong to the minimal assembly required for catalysis. Complex I functions in the transfer of electrons from NADH to the respiratory chain. The immediate electron acceptor for the enzyme is believed to be ubiquinone.</text>
</comment>
<keyword evidence="7 18" id="KW-0679">Respiratory chain</keyword>
<keyword evidence="11 18" id="KW-0249">Electron transport</keyword>
<evidence type="ECO:0000256" key="8">
    <source>
        <dbReference type="ARBA" id="ARBA00022692"/>
    </source>
</evidence>
<feature type="domain" description="NADH:quinone oxidoreductase/Mrp antiporter transmembrane" evidence="20">
    <location>
        <begin position="17"/>
        <end position="267"/>
    </location>
</feature>
<keyword evidence="15 18" id="KW-0496">Mitochondrion</keyword>
<reference evidence="21" key="1">
    <citation type="submission" date="2020-11" db="EMBL/GenBank/DDBJ databases">
        <title>Re-Evaluating the internal phylogenetic relationship of Collembola by means of mitogenome data.</title>
        <authorList>
            <person name="Cucini C."/>
            <person name="Carapelli A."/>
            <person name="Nardi F."/>
        </authorList>
    </citation>
    <scope>NUCLEOTIDE SEQUENCE</scope>
</reference>
<feature type="transmembrane region" description="Helical" evidence="18">
    <location>
        <begin position="125"/>
        <end position="151"/>
    </location>
</feature>
<keyword evidence="19" id="KW-0732">Signal</keyword>
<keyword evidence="10 18" id="KW-1278">Translocase</keyword>
<comment type="subcellular location">
    <subcellularLocation>
        <location evidence="2 18">Mitochondrion inner membrane</location>
        <topology evidence="2 18">Multi-pass membrane protein</topology>
    </subcellularLocation>
</comment>
<comment type="catalytic activity">
    <reaction evidence="17 18">
        <text>a ubiquinone + NADH + 5 H(+)(in) = a ubiquinol + NAD(+) + 4 H(+)(out)</text>
        <dbReference type="Rhea" id="RHEA:29091"/>
        <dbReference type="Rhea" id="RHEA-COMP:9565"/>
        <dbReference type="Rhea" id="RHEA-COMP:9566"/>
        <dbReference type="ChEBI" id="CHEBI:15378"/>
        <dbReference type="ChEBI" id="CHEBI:16389"/>
        <dbReference type="ChEBI" id="CHEBI:17976"/>
        <dbReference type="ChEBI" id="CHEBI:57540"/>
        <dbReference type="ChEBI" id="CHEBI:57945"/>
        <dbReference type="EC" id="7.1.1.2"/>
    </reaction>
</comment>
<feature type="chain" id="PRO_5031264635" description="NADH-ubiquinone oxidoreductase chain 2" evidence="19">
    <location>
        <begin position="19"/>
        <end position="328"/>
    </location>
</feature>
<evidence type="ECO:0000256" key="3">
    <source>
        <dbReference type="ARBA" id="ARBA00007012"/>
    </source>
</evidence>
<keyword evidence="6" id="KW-0813">Transport</keyword>
<evidence type="ECO:0000256" key="19">
    <source>
        <dbReference type="SAM" id="SignalP"/>
    </source>
</evidence>
<dbReference type="EC" id="7.1.1.2" evidence="4 18"/>
<dbReference type="GO" id="GO:0005743">
    <property type="term" value="C:mitochondrial inner membrane"/>
    <property type="evidence" value="ECO:0007669"/>
    <property type="project" value="UniProtKB-SubCell"/>
</dbReference>
<feature type="transmembrane region" description="Helical" evidence="18">
    <location>
        <begin position="186"/>
        <end position="205"/>
    </location>
</feature>
<evidence type="ECO:0000256" key="6">
    <source>
        <dbReference type="ARBA" id="ARBA00022448"/>
    </source>
</evidence>
<dbReference type="InterPro" id="IPR001750">
    <property type="entry name" value="ND/Mrp_TM"/>
</dbReference>
<feature type="transmembrane region" description="Helical" evidence="18">
    <location>
        <begin position="262"/>
        <end position="284"/>
    </location>
</feature>
<dbReference type="EMBL" id="MW238520">
    <property type="protein sequence ID" value="QQK54718.1"/>
    <property type="molecule type" value="Genomic_DNA"/>
</dbReference>
<evidence type="ECO:0000256" key="7">
    <source>
        <dbReference type="ARBA" id="ARBA00022660"/>
    </source>
</evidence>
<evidence type="ECO:0000313" key="21">
    <source>
        <dbReference type="EMBL" id="QQK54718.1"/>
    </source>
</evidence>
<evidence type="ECO:0000256" key="10">
    <source>
        <dbReference type="ARBA" id="ARBA00022967"/>
    </source>
</evidence>
<name>A0A7T6Y707_9HEXA</name>
<evidence type="ECO:0000256" key="17">
    <source>
        <dbReference type="ARBA" id="ARBA00049551"/>
    </source>
</evidence>
<gene>
    <name evidence="21" type="primary">ND2</name>
</gene>
<keyword evidence="16 18" id="KW-0472">Membrane</keyword>
<geneLocation type="mitochondrion" evidence="21"/>
<dbReference type="InterPro" id="IPR003917">
    <property type="entry name" value="NADH_UbQ_OxRdtase_chain2"/>
</dbReference>
<dbReference type="GO" id="GO:0008137">
    <property type="term" value="F:NADH dehydrogenase (ubiquinone) activity"/>
    <property type="evidence" value="ECO:0007669"/>
    <property type="project" value="UniProtKB-EC"/>
</dbReference>
<dbReference type="InterPro" id="IPR050175">
    <property type="entry name" value="Complex_I_Subunit_2"/>
</dbReference>
<dbReference type="AlphaFoldDB" id="A0A7T6Y707"/>
<evidence type="ECO:0000256" key="11">
    <source>
        <dbReference type="ARBA" id="ARBA00022982"/>
    </source>
</evidence>
<feature type="transmembrane region" description="Helical" evidence="18">
    <location>
        <begin position="51"/>
        <end position="72"/>
    </location>
</feature>
<evidence type="ECO:0000259" key="20">
    <source>
        <dbReference type="Pfam" id="PF00361"/>
    </source>
</evidence>
<evidence type="ECO:0000256" key="4">
    <source>
        <dbReference type="ARBA" id="ARBA00012944"/>
    </source>
</evidence>
<keyword evidence="13 18" id="KW-0520">NAD</keyword>
<organism evidence="21">
    <name type="scientific">Tullbergia mixta</name>
    <dbReference type="NCBI Taxonomy" id="1499077"/>
    <lineage>
        <taxon>Eukaryota</taxon>
        <taxon>Metazoa</taxon>
        <taxon>Ecdysozoa</taxon>
        <taxon>Arthropoda</taxon>
        <taxon>Hexapoda</taxon>
        <taxon>Collembola</taxon>
        <taxon>Poduromorpha</taxon>
        <taxon>Poduroidea</taxon>
        <taxon>Tullbergiidae</taxon>
        <taxon>Tullbergiinae</taxon>
        <taxon>Tullbergia</taxon>
    </lineage>
</organism>
<evidence type="ECO:0000256" key="14">
    <source>
        <dbReference type="ARBA" id="ARBA00023075"/>
    </source>
</evidence>
<evidence type="ECO:0000256" key="13">
    <source>
        <dbReference type="ARBA" id="ARBA00023027"/>
    </source>
</evidence>
<evidence type="ECO:0000256" key="9">
    <source>
        <dbReference type="ARBA" id="ARBA00022792"/>
    </source>
</evidence>
<feature type="signal peptide" evidence="19">
    <location>
        <begin position="1"/>
        <end position="18"/>
    </location>
</feature>
<dbReference type="GeneID" id="67132789"/>
<feature type="transmembrane region" description="Helical" evidence="18">
    <location>
        <begin position="305"/>
        <end position="326"/>
    </location>
</feature>
<dbReference type="PRINTS" id="PR01436">
    <property type="entry name" value="NADHDHGNASE2"/>
</dbReference>
<dbReference type="PANTHER" id="PTHR46552">
    <property type="entry name" value="NADH-UBIQUINONE OXIDOREDUCTASE CHAIN 2"/>
    <property type="match status" value="1"/>
</dbReference>
<proteinExistence type="inferred from homology"/>